<evidence type="ECO:0000313" key="3">
    <source>
        <dbReference type="Proteomes" id="UP001219934"/>
    </source>
</evidence>
<evidence type="ECO:0000256" key="1">
    <source>
        <dbReference type="SAM" id="MobiDB-lite"/>
    </source>
</evidence>
<feature type="non-terminal residue" evidence="2">
    <location>
        <position position="139"/>
    </location>
</feature>
<sequence>YVHFVIGVCVRVAGSGPALEACPWRARLQRGQLTLQTIKNHCCLPPGARGFIQLRSEETLRRAARDPKLNPRGPDKTGDGGDSSEDSDAGALHLLTDSYAWRSLRALPSHTLPVPSSNFDPILLFVFLSHLLIVPYPPP</sequence>
<reference evidence="2" key="1">
    <citation type="submission" date="2022-11" db="EMBL/GenBank/DDBJ databases">
        <title>Chromosome-level genome of Pogonophryne albipinna.</title>
        <authorList>
            <person name="Jo E."/>
        </authorList>
    </citation>
    <scope>NUCLEOTIDE SEQUENCE</scope>
    <source>
        <strain evidence="2">SGF0006</strain>
        <tissue evidence="2">Muscle</tissue>
    </source>
</reference>
<dbReference type="EMBL" id="JAPTMU010000023">
    <property type="protein sequence ID" value="KAJ4924364.1"/>
    <property type="molecule type" value="Genomic_DNA"/>
</dbReference>
<name>A0AAD6AFK1_9TELE</name>
<feature type="region of interest" description="Disordered" evidence="1">
    <location>
        <begin position="62"/>
        <end position="89"/>
    </location>
</feature>
<keyword evidence="3" id="KW-1185">Reference proteome</keyword>
<evidence type="ECO:0000313" key="2">
    <source>
        <dbReference type="EMBL" id="KAJ4924364.1"/>
    </source>
</evidence>
<accession>A0AAD6AFK1</accession>
<feature type="non-terminal residue" evidence="2">
    <location>
        <position position="1"/>
    </location>
</feature>
<feature type="compositionally biased region" description="Basic and acidic residues" evidence="1">
    <location>
        <begin position="62"/>
        <end position="79"/>
    </location>
</feature>
<comment type="caution">
    <text evidence="2">The sequence shown here is derived from an EMBL/GenBank/DDBJ whole genome shotgun (WGS) entry which is preliminary data.</text>
</comment>
<proteinExistence type="predicted"/>
<dbReference type="Proteomes" id="UP001219934">
    <property type="component" value="Unassembled WGS sequence"/>
</dbReference>
<protein>
    <submittedName>
        <fullName evidence="2">Uncharacterized protein</fullName>
    </submittedName>
</protein>
<organism evidence="2 3">
    <name type="scientific">Pogonophryne albipinna</name>
    <dbReference type="NCBI Taxonomy" id="1090488"/>
    <lineage>
        <taxon>Eukaryota</taxon>
        <taxon>Metazoa</taxon>
        <taxon>Chordata</taxon>
        <taxon>Craniata</taxon>
        <taxon>Vertebrata</taxon>
        <taxon>Euteleostomi</taxon>
        <taxon>Actinopterygii</taxon>
        <taxon>Neopterygii</taxon>
        <taxon>Teleostei</taxon>
        <taxon>Neoteleostei</taxon>
        <taxon>Acanthomorphata</taxon>
        <taxon>Eupercaria</taxon>
        <taxon>Perciformes</taxon>
        <taxon>Notothenioidei</taxon>
        <taxon>Pogonophryne</taxon>
    </lineage>
</organism>
<gene>
    <name evidence="2" type="ORF">JOQ06_000604</name>
</gene>
<dbReference type="AlphaFoldDB" id="A0AAD6AFK1"/>